<dbReference type="AlphaFoldDB" id="A0AAV4H8V3"/>
<feature type="non-terminal residue" evidence="1">
    <location>
        <position position="66"/>
    </location>
</feature>
<organism evidence="1 2">
    <name type="scientific">Elysia marginata</name>
    <dbReference type="NCBI Taxonomy" id="1093978"/>
    <lineage>
        <taxon>Eukaryota</taxon>
        <taxon>Metazoa</taxon>
        <taxon>Spiralia</taxon>
        <taxon>Lophotrochozoa</taxon>
        <taxon>Mollusca</taxon>
        <taxon>Gastropoda</taxon>
        <taxon>Heterobranchia</taxon>
        <taxon>Euthyneura</taxon>
        <taxon>Panpulmonata</taxon>
        <taxon>Sacoglossa</taxon>
        <taxon>Placobranchoidea</taxon>
        <taxon>Plakobranchidae</taxon>
        <taxon>Elysia</taxon>
    </lineage>
</organism>
<evidence type="ECO:0000313" key="2">
    <source>
        <dbReference type="Proteomes" id="UP000762676"/>
    </source>
</evidence>
<protein>
    <submittedName>
        <fullName evidence="1">Uncharacterized protein</fullName>
    </submittedName>
</protein>
<gene>
    <name evidence="1" type="ORF">ElyMa_006248600</name>
</gene>
<keyword evidence="2" id="KW-1185">Reference proteome</keyword>
<proteinExistence type="predicted"/>
<sequence length="66" mass="6979">MPNATGTAPGNAHLRLLRRQASYEQTGQDQYQDGRSVSNIKSNDTIVAGEWAGNVIGVFTSGGDAQ</sequence>
<dbReference type="EMBL" id="BMAT01012544">
    <property type="protein sequence ID" value="GFR94378.1"/>
    <property type="molecule type" value="Genomic_DNA"/>
</dbReference>
<comment type="caution">
    <text evidence="1">The sequence shown here is derived from an EMBL/GenBank/DDBJ whole genome shotgun (WGS) entry which is preliminary data.</text>
</comment>
<accession>A0AAV4H8V3</accession>
<reference evidence="1 2" key="1">
    <citation type="journal article" date="2021" name="Elife">
        <title>Chloroplast acquisition without the gene transfer in kleptoplastic sea slugs, Plakobranchus ocellatus.</title>
        <authorList>
            <person name="Maeda T."/>
            <person name="Takahashi S."/>
            <person name="Yoshida T."/>
            <person name="Shimamura S."/>
            <person name="Takaki Y."/>
            <person name="Nagai Y."/>
            <person name="Toyoda A."/>
            <person name="Suzuki Y."/>
            <person name="Arimoto A."/>
            <person name="Ishii H."/>
            <person name="Satoh N."/>
            <person name="Nishiyama T."/>
            <person name="Hasebe M."/>
            <person name="Maruyama T."/>
            <person name="Minagawa J."/>
            <person name="Obokata J."/>
            <person name="Shigenobu S."/>
        </authorList>
    </citation>
    <scope>NUCLEOTIDE SEQUENCE [LARGE SCALE GENOMIC DNA]</scope>
</reference>
<evidence type="ECO:0000313" key="1">
    <source>
        <dbReference type="EMBL" id="GFR94378.1"/>
    </source>
</evidence>
<dbReference type="Proteomes" id="UP000762676">
    <property type="component" value="Unassembled WGS sequence"/>
</dbReference>
<name>A0AAV4H8V3_9GAST</name>